<dbReference type="Gene3D" id="2.40.70.10">
    <property type="entry name" value="Acid Proteases"/>
    <property type="match status" value="1"/>
</dbReference>
<dbReference type="Pfam" id="PF05585">
    <property type="entry name" value="DUF1758"/>
    <property type="match status" value="1"/>
</dbReference>
<feature type="region of interest" description="Disordered" evidence="3">
    <location>
        <begin position="631"/>
        <end position="672"/>
    </location>
</feature>
<dbReference type="InterPro" id="IPR005312">
    <property type="entry name" value="DUF1759"/>
</dbReference>
<organism evidence="5 6">
    <name type="scientific">Panagrolaimus davidi</name>
    <dbReference type="NCBI Taxonomy" id="227884"/>
    <lineage>
        <taxon>Eukaryota</taxon>
        <taxon>Metazoa</taxon>
        <taxon>Ecdysozoa</taxon>
        <taxon>Nematoda</taxon>
        <taxon>Chromadorea</taxon>
        <taxon>Rhabditida</taxon>
        <taxon>Tylenchina</taxon>
        <taxon>Panagrolaimomorpha</taxon>
        <taxon>Panagrolaimoidea</taxon>
        <taxon>Panagrolaimidae</taxon>
        <taxon>Panagrolaimus</taxon>
    </lineage>
</organism>
<feature type="compositionally biased region" description="Polar residues" evidence="3">
    <location>
        <begin position="695"/>
        <end position="706"/>
    </location>
</feature>
<evidence type="ECO:0000313" key="5">
    <source>
        <dbReference type="Proteomes" id="UP000887578"/>
    </source>
</evidence>
<feature type="compositionally biased region" description="Polar residues" evidence="3">
    <location>
        <begin position="331"/>
        <end position="347"/>
    </location>
</feature>
<proteinExistence type="predicted"/>
<evidence type="ECO:0000256" key="3">
    <source>
        <dbReference type="SAM" id="MobiDB-lite"/>
    </source>
</evidence>
<dbReference type="WBParaSite" id="PDA_v2.g4343.t1">
    <property type="protein sequence ID" value="PDA_v2.g4343.t1"/>
    <property type="gene ID" value="PDA_v2.g4343"/>
</dbReference>
<dbReference type="InterPro" id="IPR021109">
    <property type="entry name" value="Peptidase_aspartic_dom_sf"/>
</dbReference>
<dbReference type="PANTHER" id="PTHR22954">
    <property type="entry name" value="RETROVIRAL PROTEASE-RELATED"/>
    <property type="match status" value="1"/>
</dbReference>
<name>A0A914QZ53_9BILA</name>
<feature type="region of interest" description="Disordered" evidence="3">
    <location>
        <begin position="314"/>
        <end position="352"/>
    </location>
</feature>
<dbReference type="InterPro" id="IPR001878">
    <property type="entry name" value="Znf_CCHC"/>
</dbReference>
<dbReference type="GO" id="GO:0003676">
    <property type="term" value="F:nucleic acid binding"/>
    <property type="evidence" value="ECO:0007669"/>
    <property type="project" value="InterPro"/>
</dbReference>
<keyword evidence="1" id="KW-0863">Zinc-finger</keyword>
<accession>A0A914QZ53</accession>
<evidence type="ECO:0000259" key="4">
    <source>
        <dbReference type="PROSITE" id="PS50158"/>
    </source>
</evidence>
<feature type="coiled-coil region" evidence="2">
    <location>
        <begin position="46"/>
        <end position="73"/>
    </location>
</feature>
<dbReference type="GO" id="GO:0008270">
    <property type="term" value="F:zinc ion binding"/>
    <property type="evidence" value="ECO:0007669"/>
    <property type="project" value="UniProtKB-KW"/>
</dbReference>
<keyword evidence="5" id="KW-1185">Reference proteome</keyword>
<dbReference type="Pfam" id="PF03564">
    <property type="entry name" value="DUF1759"/>
    <property type="match status" value="1"/>
</dbReference>
<feature type="domain" description="CCHC-type" evidence="4">
    <location>
        <begin position="386"/>
        <end position="402"/>
    </location>
</feature>
<sequence length="786" mass="89722">MSGQIRTNLGRDRAYAERHCNEYTESIARQPAPWDIKTKAKFDGILRKLQKDVKKLEDSWKKWETLVERIQDEDEHHAESELLNKLKDDEEYVEVMDNLEQYIAEIGSYMQVPWTPNAGVTSSIADSSDDEEPDMTPINVSSLQIPKFNGDYTEWTAFWELFDIYVHQKKYPAVSKLAALRSLLQGRALAEIQGFQTSAANYPTIVKTLKERFGNQQFVIRELELKLDSLQPAKPNPASIGTTVTTVTNLCRQLKNLGIDIDNNAMKNNVIKKMPRRQQQELQELLFDEPTSSIDDVLKKMKKMEMKAELFAANDQPSTSYSPSPPVPSRNFDSSNSGKWKSFNETSNEPKKPWPCSFCGEDHPPVTCKRFASTSERIQQLRKLKKCLNCMGKGHFSSNCPKKDLQCVHCKLPHYSFLCFKRENPTDTKAMLSVDAQQSSLLTMKCIVSNIDCYTKEATVFFDSGAHRSYVTYDLVNALNLPKIKQERLNIEKFGGKKFVMLSHLVKLRIQTIDGYKEIFANCVNKIADQLPVIQKSIYNGYSKCNEIPDVLIGMDNYLEFILGRTKLADGFFAVDTIVGKMYTGKIPIDKIPTLDLQKEMIDCYAQTQQGTTATPTLSATCAPTIICGPPPGFEKPHRQINVDSSHEGSNAEPEDPPQLKDDSSSDEEFYDAFEEQPDEQTFFKNSEKTADESPVQNQEVEQPSQECAVKTEITNHQFDRFNQSSHAAGGEDLSEKRYNVIKWFDKLWKMWIEDYLNLFRGRNDNSDKSFISHDYPYFNCEESLS</sequence>
<keyword evidence="1" id="KW-0862">Zinc</keyword>
<dbReference type="Proteomes" id="UP000887578">
    <property type="component" value="Unplaced"/>
</dbReference>
<evidence type="ECO:0000256" key="2">
    <source>
        <dbReference type="SAM" id="Coils"/>
    </source>
</evidence>
<keyword evidence="2" id="KW-0175">Coiled coil</keyword>
<evidence type="ECO:0000256" key="1">
    <source>
        <dbReference type="PROSITE-ProRule" id="PRU00047"/>
    </source>
</evidence>
<dbReference type="InterPro" id="IPR008737">
    <property type="entry name" value="DUF1758"/>
</dbReference>
<dbReference type="PROSITE" id="PS50158">
    <property type="entry name" value="ZF_CCHC"/>
    <property type="match status" value="1"/>
</dbReference>
<reference evidence="6" key="1">
    <citation type="submission" date="2022-11" db="UniProtKB">
        <authorList>
            <consortium name="WormBaseParasite"/>
        </authorList>
    </citation>
    <scope>IDENTIFICATION</scope>
</reference>
<dbReference type="AlphaFoldDB" id="A0A914QZ53"/>
<protein>
    <submittedName>
        <fullName evidence="6">CCHC-type domain-containing protein</fullName>
    </submittedName>
</protein>
<keyword evidence="1" id="KW-0479">Metal-binding</keyword>
<feature type="region of interest" description="Disordered" evidence="3">
    <location>
        <begin position="687"/>
        <end position="707"/>
    </location>
</feature>
<evidence type="ECO:0000313" key="6">
    <source>
        <dbReference type="WBParaSite" id="PDA_v2.g4343.t1"/>
    </source>
</evidence>
<dbReference type="PANTHER" id="PTHR22954:SF3">
    <property type="entry name" value="PROTEIN CBG08539"/>
    <property type="match status" value="1"/>
</dbReference>